<keyword evidence="4 7" id="KW-0694">RNA-binding</keyword>
<dbReference type="PANTHER" id="PTHR23139">
    <property type="entry name" value="RNA-BINDING PROTEIN"/>
    <property type="match status" value="1"/>
</dbReference>
<accession>A0A9W8DU44</accession>
<dbReference type="Proteomes" id="UP001150538">
    <property type="component" value="Unassembled WGS sequence"/>
</dbReference>
<evidence type="ECO:0000256" key="7">
    <source>
        <dbReference type="PROSITE-ProRule" id="PRU00176"/>
    </source>
</evidence>
<dbReference type="InterPro" id="IPR000504">
    <property type="entry name" value="RRM_dom"/>
</dbReference>
<protein>
    <recommendedName>
        <fullName evidence="8">Splicing factor U2AF subunit</fullName>
    </recommendedName>
    <alternativeName>
        <fullName evidence="8">U2 snRNP auxiliary factor large subunit</fullName>
    </alternativeName>
</protein>
<comment type="similarity">
    <text evidence="8">Belongs to the splicing factor SR family.</text>
</comment>
<feature type="domain" description="RRM" evidence="9">
    <location>
        <begin position="66"/>
        <end position="152"/>
    </location>
</feature>
<dbReference type="AlphaFoldDB" id="A0A9W8DU44"/>
<keyword evidence="6 8" id="KW-0539">Nucleus</keyword>
<sequence>MNLWDQVPPGFENVPASQAKLTGYFPPPGQLVGSRNVASFNPSVLQSQREGEKIDPKKQAMLKQNRRIYVGNIPYGINEASVWDAIAHFFNSTMIDLGIASRDEPPVQSVQINVEKNYAFVEFRNPEQATRGMALDGANFQSQSLKIRRPKDYIPPEGQPEVIQPIHIPGVVSTNVADTPFKIYVGGLPTTLQEDQVIELLSTFGELRSFNLVKDNLTGMSRGFAFCEYLDTNITDVACQGLNGMELGDRRLVVQRASIGARQNNPPPGMNPALGAGPMAPPPLIPAGMSSAGGEPTNILQLLNMVTPEELQDDDEYMDIVEDVKEECSKFGQVIDIRIPRPDSEKEVPGVGKIFVVYPNTQQSGLAHNALAGRKFADRTVLVSYITQENYDNENY</sequence>
<dbReference type="PROSITE" id="PS50102">
    <property type="entry name" value="RRM"/>
    <property type="match status" value="2"/>
</dbReference>
<dbReference type="GO" id="GO:0005634">
    <property type="term" value="C:nucleus"/>
    <property type="evidence" value="ECO:0007669"/>
    <property type="project" value="UniProtKB-SubCell"/>
</dbReference>
<dbReference type="CDD" id="cd12232">
    <property type="entry name" value="RRM3_U2AF65"/>
    <property type="match status" value="1"/>
</dbReference>
<keyword evidence="11" id="KW-1185">Reference proteome</keyword>
<dbReference type="CDD" id="cd12231">
    <property type="entry name" value="RRM2_U2AF65"/>
    <property type="match status" value="1"/>
</dbReference>
<dbReference type="GO" id="GO:0003723">
    <property type="term" value="F:RNA binding"/>
    <property type="evidence" value="ECO:0007669"/>
    <property type="project" value="UniProtKB-UniRule"/>
</dbReference>
<dbReference type="EMBL" id="JANBPU010000038">
    <property type="protein sequence ID" value="KAJ1918786.1"/>
    <property type="molecule type" value="Genomic_DNA"/>
</dbReference>
<dbReference type="Gene3D" id="3.30.70.330">
    <property type="match status" value="3"/>
</dbReference>
<comment type="function">
    <text evidence="8">Necessary for the splicing of pre-mRNA.</text>
</comment>
<dbReference type="FunFam" id="3.30.70.330:FF:000097">
    <property type="entry name" value="U2 snRNP auxiliary factor large subunit"/>
    <property type="match status" value="1"/>
</dbReference>
<dbReference type="CDD" id="cd12230">
    <property type="entry name" value="RRM1_U2AF65"/>
    <property type="match status" value="1"/>
</dbReference>
<evidence type="ECO:0000256" key="5">
    <source>
        <dbReference type="ARBA" id="ARBA00023187"/>
    </source>
</evidence>
<dbReference type="OrthoDB" id="10266058at2759"/>
<name>A0A9W8DU44_9FUNG</name>
<evidence type="ECO:0000313" key="10">
    <source>
        <dbReference type="EMBL" id="KAJ1918786.1"/>
    </source>
</evidence>
<dbReference type="Pfam" id="PF00076">
    <property type="entry name" value="RRM_1"/>
    <property type="match status" value="1"/>
</dbReference>
<dbReference type="NCBIfam" id="TIGR01642">
    <property type="entry name" value="U2AF_lg"/>
    <property type="match status" value="1"/>
</dbReference>
<evidence type="ECO:0000256" key="8">
    <source>
        <dbReference type="RuleBase" id="RU364135"/>
    </source>
</evidence>
<dbReference type="InterPro" id="IPR012677">
    <property type="entry name" value="Nucleotide-bd_a/b_plait_sf"/>
</dbReference>
<keyword evidence="3" id="KW-0677">Repeat</keyword>
<dbReference type="GO" id="GO:0008380">
    <property type="term" value="P:RNA splicing"/>
    <property type="evidence" value="ECO:0007669"/>
    <property type="project" value="UniProtKB-KW"/>
</dbReference>
<evidence type="ECO:0000259" key="9">
    <source>
        <dbReference type="PROSITE" id="PS50102"/>
    </source>
</evidence>
<gene>
    <name evidence="10" type="ORF">H4219_002405</name>
</gene>
<organism evidence="10 11">
    <name type="scientific">Mycoemilia scoparia</name>
    <dbReference type="NCBI Taxonomy" id="417184"/>
    <lineage>
        <taxon>Eukaryota</taxon>
        <taxon>Fungi</taxon>
        <taxon>Fungi incertae sedis</taxon>
        <taxon>Zoopagomycota</taxon>
        <taxon>Kickxellomycotina</taxon>
        <taxon>Kickxellomycetes</taxon>
        <taxon>Kickxellales</taxon>
        <taxon>Kickxellaceae</taxon>
        <taxon>Mycoemilia</taxon>
    </lineage>
</organism>
<evidence type="ECO:0000256" key="6">
    <source>
        <dbReference type="ARBA" id="ARBA00023242"/>
    </source>
</evidence>
<dbReference type="GO" id="GO:0006397">
    <property type="term" value="P:mRNA processing"/>
    <property type="evidence" value="ECO:0007669"/>
    <property type="project" value="UniProtKB-KW"/>
</dbReference>
<proteinExistence type="inferred from homology"/>
<keyword evidence="2 8" id="KW-0507">mRNA processing</keyword>
<dbReference type="InterPro" id="IPR006529">
    <property type="entry name" value="U2AF_lg"/>
</dbReference>
<evidence type="ECO:0000256" key="3">
    <source>
        <dbReference type="ARBA" id="ARBA00022737"/>
    </source>
</evidence>
<evidence type="ECO:0000313" key="11">
    <source>
        <dbReference type="Proteomes" id="UP001150538"/>
    </source>
</evidence>
<dbReference type="InterPro" id="IPR035979">
    <property type="entry name" value="RBD_domain_sf"/>
</dbReference>
<comment type="caution">
    <text evidence="10">The sequence shown here is derived from an EMBL/GenBank/DDBJ whole genome shotgun (WGS) entry which is preliminary data.</text>
</comment>
<evidence type="ECO:0000256" key="1">
    <source>
        <dbReference type="ARBA" id="ARBA00004123"/>
    </source>
</evidence>
<reference evidence="10" key="1">
    <citation type="submission" date="2022-07" db="EMBL/GenBank/DDBJ databases">
        <title>Phylogenomic reconstructions and comparative analyses of Kickxellomycotina fungi.</title>
        <authorList>
            <person name="Reynolds N.K."/>
            <person name="Stajich J.E."/>
            <person name="Barry K."/>
            <person name="Grigoriev I.V."/>
            <person name="Crous P."/>
            <person name="Smith M.E."/>
        </authorList>
    </citation>
    <scope>NUCLEOTIDE SEQUENCE</scope>
    <source>
        <strain evidence="10">NBRC 100468</strain>
    </source>
</reference>
<dbReference type="SMART" id="SM00360">
    <property type="entry name" value="RRM"/>
    <property type="match status" value="3"/>
</dbReference>
<keyword evidence="5 8" id="KW-0508">mRNA splicing</keyword>
<dbReference type="SUPFAM" id="SSF54928">
    <property type="entry name" value="RNA-binding domain, RBD"/>
    <property type="match status" value="2"/>
</dbReference>
<comment type="subcellular location">
    <subcellularLocation>
        <location evidence="1 8">Nucleus</location>
    </subcellularLocation>
</comment>
<feature type="domain" description="RRM" evidence="9">
    <location>
        <begin position="181"/>
        <end position="259"/>
    </location>
</feature>
<evidence type="ECO:0000256" key="4">
    <source>
        <dbReference type="ARBA" id="ARBA00022884"/>
    </source>
</evidence>
<evidence type="ECO:0000256" key="2">
    <source>
        <dbReference type="ARBA" id="ARBA00022664"/>
    </source>
</evidence>